<accession>A0ABY6Q5N8</accession>
<proteinExistence type="inferred from homology"/>
<evidence type="ECO:0000313" key="9">
    <source>
        <dbReference type="Proteomes" id="UP001317963"/>
    </source>
</evidence>
<dbReference type="PROSITE" id="PS51704">
    <property type="entry name" value="GP_PDE"/>
    <property type="match status" value="1"/>
</dbReference>
<keyword evidence="5" id="KW-0378">Hydrolase</keyword>
<dbReference type="PANTHER" id="PTHR43620">
    <property type="entry name" value="GLYCEROPHOSPHORYL DIESTER PHOSPHODIESTERASE"/>
    <property type="match status" value="1"/>
</dbReference>
<keyword evidence="9" id="KW-1185">Reference proteome</keyword>
<dbReference type="PANTHER" id="PTHR43620:SF7">
    <property type="entry name" value="GLYCEROPHOSPHODIESTER PHOSPHODIESTERASE GDPD5-RELATED"/>
    <property type="match status" value="1"/>
</dbReference>
<dbReference type="Gene3D" id="3.20.20.190">
    <property type="entry name" value="Phosphatidylinositol (PI) phosphodiesterase"/>
    <property type="match status" value="1"/>
</dbReference>
<gene>
    <name evidence="8" type="ORF">E0F26_02160</name>
</gene>
<dbReference type="EC" id="3.1.4.46" evidence="2"/>
<comment type="catalytic activity">
    <reaction evidence="6">
        <text>a sn-glycero-3-phosphodiester + H2O = an alcohol + sn-glycerol 3-phosphate + H(+)</text>
        <dbReference type="Rhea" id="RHEA:12969"/>
        <dbReference type="ChEBI" id="CHEBI:15377"/>
        <dbReference type="ChEBI" id="CHEBI:15378"/>
        <dbReference type="ChEBI" id="CHEBI:30879"/>
        <dbReference type="ChEBI" id="CHEBI:57597"/>
        <dbReference type="ChEBI" id="CHEBI:83408"/>
        <dbReference type="EC" id="3.1.4.46"/>
    </reaction>
</comment>
<comment type="similarity">
    <text evidence="1">Belongs to the glycerophosphoryl diester phosphodiesterase family.</text>
</comment>
<evidence type="ECO:0000256" key="3">
    <source>
        <dbReference type="ARBA" id="ARBA00022729"/>
    </source>
</evidence>
<dbReference type="Pfam" id="PF03009">
    <property type="entry name" value="GDPD"/>
    <property type="match status" value="1"/>
</dbReference>
<keyword evidence="4" id="KW-0319">Glycerol metabolism</keyword>
<sequence>MVSHNNSKPEVTTMSPLQAKPAIIAHRGACGYLPEHTLQGVELAHQQGAHFIEQDVVLTGDGIPIVLHDITLELTTNVAVLFPERQQHDGKFYCHDFTLKEIQSMTAHERTDSEGRRVFPSRHAGPYDGFKVPTLAEELSLIDSLNAKGNHQAGVYIELKQPEHHERLGADLFKAVYDVLERFDRLNDPQSTVIQCFDPETLKRFKSDERFSSTLIQLICEGMPADLRGDFDRMQTAQGIGEIRQYADGIGPHIPLLFDKNGGPSKMVTAAKNLGLFLHPFTLRADSASLDGVNFTELHKKLFVDLQVDGAFTDFSDKTRDLIRQLEI</sequence>
<evidence type="ECO:0000256" key="4">
    <source>
        <dbReference type="ARBA" id="ARBA00022798"/>
    </source>
</evidence>
<dbReference type="SUPFAM" id="SSF51695">
    <property type="entry name" value="PLC-like phosphodiesterases"/>
    <property type="match status" value="1"/>
</dbReference>
<evidence type="ECO:0000256" key="6">
    <source>
        <dbReference type="ARBA" id="ARBA00047512"/>
    </source>
</evidence>
<keyword evidence="3" id="KW-0732">Signal</keyword>
<evidence type="ECO:0000256" key="2">
    <source>
        <dbReference type="ARBA" id="ARBA00012247"/>
    </source>
</evidence>
<dbReference type="Proteomes" id="UP001317963">
    <property type="component" value="Chromosome"/>
</dbReference>
<evidence type="ECO:0000259" key="7">
    <source>
        <dbReference type="PROSITE" id="PS51704"/>
    </source>
</evidence>
<evidence type="ECO:0000313" key="8">
    <source>
        <dbReference type="EMBL" id="UZP73608.1"/>
    </source>
</evidence>
<feature type="domain" description="GP-PDE" evidence="7">
    <location>
        <begin position="21"/>
        <end position="323"/>
    </location>
</feature>
<dbReference type="InterPro" id="IPR030395">
    <property type="entry name" value="GP_PDE_dom"/>
</dbReference>
<evidence type="ECO:0000256" key="5">
    <source>
        <dbReference type="ARBA" id="ARBA00022801"/>
    </source>
</evidence>
<evidence type="ECO:0000256" key="1">
    <source>
        <dbReference type="ARBA" id="ARBA00007277"/>
    </source>
</evidence>
<dbReference type="InterPro" id="IPR017946">
    <property type="entry name" value="PLC-like_Pdiesterase_TIM-brl"/>
</dbReference>
<reference evidence="8 9" key="1">
    <citation type="submission" date="2019-02" db="EMBL/GenBank/DDBJ databases">
        <title>Halieaceae_genomes.</title>
        <authorList>
            <person name="Li S.-H."/>
        </authorList>
    </citation>
    <scope>NUCLEOTIDE SEQUENCE [LARGE SCALE GENOMIC DNA]</scope>
    <source>
        <strain evidence="8 9">JH123</strain>
    </source>
</reference>
<protein>
    <recommendedName>
        <fullName evidence="2">glycerophosphodiester phosphodiesterase</fullName>
        <ecNumber evidence="2">3.1.4.46</ecNumber>
    </recommendedName>
</protein>
<dbReference type="EMBL" id="CP036501">
    <property type="protein sequence ID" value="UZP73608.1"/>
    <property type="molecule type" value="Genomic_DNA"/>
</dbReference>
<organism evidence="8 9">
    <name type="scientific">Candidatus Paraluminiphilus aquimaris</name>
    <dbReference type="NCBI Taxonomy" id="2518994"/>
    <lineage>
        <taxon>Bacteria</taxon>
        <taxon>Pseudomonadati</taxon>
        <taxon>Pseudomonadota</taxon>
        <taxon>Gammaproteobacteria</taxon>
        <taxon>Cellvibrionales</taxon>
        <taxon>Halieaceae</taxon>
        <taxon>Candidatus Paraluminiphilus</taxon>
    </lineage>
</organism>
<name>A0ABY6Q5N8_9GAMM</name>